<dbReference type="RefSeq" id="WP_133363815.1">
    <property type="nucleotide sequence ID" value="NZ_CP037940.1"/>
</dbReference>
<dbReference type="CDD" id="cd06848">
    <property type="entry name" value="GCS_H"/>
    <property type="match status" value="1"/>
</dbReference>
<dbReference type="InterPro" id="IPR033753">
    <property type="entry name" value="GCV_H/Fam206"/>
</dbReference>
<keyword evidence="1" id="KW-0450">Lipoyl</keyword>
<evidence type="ECO:0000259" key="2">
    <source>
        <dbReference type="PROSITE" id="PS50968"/>
    </source>
</evidence>
<dbReference type="AlphaFoldDB" id="A0A4P6YVC9"/>
<proteinExistence type="predicted"/>
<name>A0A4P6YVC9_9LACO</name>
<sequence>MEKWYWIEKTGQQTKIGLSPVAQDDLGEIAFVELPAVGTKVELDKPFVSIEATKAVLDYDAPVSGTIIKVNGAAVAQPELLNGTSHEQNWLVELQLRH</sequence>
<dbReference type="OrthoDB" id="9796712at2"/>
<protein>
    <submittedName>
        <fullName evidence="3">Glycine cleavage system protein H</fullName>
    </submittedName>
</protein>
<organism evidence="3 4">
    <name type="scientific">Periweissella cryptocerci</name>
    <dbReference type="NCBI Taxonomy" id="2506420"/>
    <lineage>
        <taxon>Bacteria</taxon>
        <taxon>Bacillati</taxon>
        <taxon>Bacillota</taxon>
        <taxon>Bacilli</taxon>
        <taxon>Lactobacillales</taxon>
        <taxon>Lactobacillaceae</taxon>
        <taxon>Periweissella</taxon>
    </lineage>
</organism>
<evidence type="ECO:0000313" key="4">
    <source>
        <dbReference type="Proteomes" id="UP000292886"/>
    </source>
</evidence>
<dbReference type="InterPro" id="IPR000089">
    <property type="entry name" value="Biotin_lipoyl"/>
</dbReference>
<dbReference type="Gene3D" id="2.40.50.100">
    <property type="match status" value="1"/>
</dbReference>
<keyword evidence="4" id="KW-1185">Reference proteome</keyword>
<dbReference type="EMBL" id="CP037940">
    <property type="protein sequence ID" value="QBO36738.1"/>
    <property type="molecule type" value="Genomic_DNA"/>
</dbReference>
<reference evidence="4" key="1">
    <citation type="submission" date="2019-03" db="EMBL/GenBank/DDBJ databases">
        <title>Weissella sp. 26KH-42 Genome sequencing.</title>
        <authorList>
            <person name="Heo J."/>
            <person name="Kim S.-J."/>
            <person name="Kim J.-S."/>
            <person name="Hong S.-B."/>
            <person name="Kwon S.-W."/>
        </authorList>
    </citation>
    <scope>NUCLEOTIDE SEQUENCE [LARGE SCALE GENOMIC DNA]</scope>
    <source>
        <strain evidence="4">26KH-42</strain>
    </source>
</reference>
<accession>A0A4P6YVC9</accession>
<feature type="domain" description="Lipoyl-binding" evidence="2">
    <location>
        <begin position="13"/>
        <end position="95"/>
    </location>
</feature>
<dbReference type="GO" id="GO:0005829">
    <property type="term" value="C:cytosol"/>
    <property type="evidence" value="ECO:0007669"/>
    <property type="project" value="TreeGrafter"/>
</dbReference>
<dbReference type="GO" id="GO:0005960">
    <property type="term" value="C:glycine cleavage complex"/>
    <property type="evidence" value="ECO:0007669"/>
    <property type="project" value="InterPro"/>
</dbReference>
<dbReference type="KEGG" id="wei:EQG49_09830"/>
<dbReference type="Pfam" id="PF01597">
    <property type="entry name" value="GCV_H"/>
    <property type="match status" value="1"/>
</dbReference>
<dbReference type="GO" id="GO:0019464">
    <property type="term" value="P:glycine decarboxylation via glycine cleavage system"/>
    <property type="evidence" value="ECO:0007669"/>
    <property type="project" value="InterPro"/>
</dbReference>
<dbReference type="InterPro" id="IPR002930">
    <property type="entry name" value="GCV_H"/>
</dbReference>
<dbReference type="PANTHER" id="PTHR11715">
    <property type="entry name" value="GLYCINE CLEAVAGE SYSTEM H PROTEIN"/>
    <property type="match status" value="1"/>
</dbReference>
<evidence type="ECO:0000313" key="3">
    <source>
        <dbReference type="EMBL" id="QBO36738.1"/>
    </source>
</evidence>
<evidence type="ECO:0000256" key="1">
    <source>
        <dbReference type="ARBA" id="ARBA00022823"/>
    </source>
</evidence>
<gene>
    <name evidence="3" type="ORF">EQG49_09830</name>
</gene>
<dbReference type="Proteomes" id="UP000292886">
    <property type="component" value="Chromosome"/>
</dbReference>
<dbReference type="GO" id="GO:0009249">
    <property type="term" value="P:protein lipoylation"/>
    <property type="evidence" value="ECO:0007669"/>
    <property type="project" value="TreeGrafter"/>
</dbReference>
<dbReference type="SUPFAM" id="SSF51230">
    <property type="entry name" value="Single hybrid motif"/>
    <property type="match status" value="1"/>
</dbReference>
<dbReference type="InterPro" id="IPR011053">
    <property type="entry name" value="Single_hybrid_motif"/>
</dbReference>
<dbReference type="PROSITE" id="PS50968">
    <property type="entry name" value="BIOTINYL_LIPOYL"/>
    <property type="match status" value="1"/>
</dbReference>
<dbReference type="PANTHER" id="PTHR11715:SF3">
    <property type="entry name" value="GLYCINE CLEAVAGE SYSTEM H PROTEIN-RELATED"/>
    <property type="match status" value="1"/>
</dbReference>